<accession>A0A060QM77</accession>
<evidence type="ECO:0000313" key="3">
    <source>
        <dbReference type="EMBL" id="CDG41047.1"/>
    </source>
</evidence>
<sequence>MALRQHQQSKRPRYATALSLIAGISTLTAFAAPSFAAPSDPTAFVSVANAQLVVEKETLGTVQQILALLQKQGSEAAQASKEKAALQDAIRQAENMNAEQTAVVQHKEALGGSQPSRHQP</sequence>
<evidence type="ECO:0000313" key="4">
    <source>
        <dbReference type="Proteomes" id="UP000027583"/>
    </source>
</evidence>
<feature type="signal peptide" evidence="2">
    <location>
        <begin position="1"/>
        <end position="31"/>
    </location>
</feature>
<name>A0A060QM77_9PROT</name>
<evidence type="ECO:0000256" key="1">
    <source>
        <dbReference type="SAM" id="Coils"/>
    </source>
</evidence>
<feature type="coiled-coil region" evidence="1">
    <location>
        <begin position="69"/>
        <end position="103"/>
    </location>
</feature>
<reference evidence="3 4" key="2">
    <citation type="journal article" date="2014" name="PLoS ONE">
        <title>Evolution of mitochondria reconstructed from the energy metabolism of living bacteria.</title>
        <authorList>
            <person name="Degli Esposti M."/>
            <person name="Chouaia B."/>
            <person name="Comandatore F."/>
            <person name="Crotti E."/>
            <person name="Sassera D."/>
            <person name="Lievens P.M."/>
            <person name="Daffonchio D."/>
            <person name="Bandi C."/>
        </authorList>
    </citation>
    <scope>NUCLEOTIDE SEQUENCE [LARGE SCALE GENOMIC DNA]</scope>
    <source>
        <strain evidence="3 4">SF2.1</strain>
    </source>
</reference>
<reference evidence="3 4" key="1">
    <citation type="journal article" date="2014" name="Genome Biol. Evol.">
        <title>Acetic acid bacteria genomes reveal functional traits for adaptation to life in insect guts.</title>
        <authorList>
            <person name="Chouaia B."/>
            <person name="Gaiarsa S."/>
            <person name="Crotti E."/>
            <person name="Comandatore F."/>
            <person name="Degli Esposti M."/>
            <person name="Ricci I."/>
            <person name="Alma A."/>
            <person name="Favia G."/>
            <person name="Bandi C."/>
            <person name="Daffonchio D."/>
        </authorList>
    </citation>
    <scope>NUCLEOTIDE SEQUENCE [LARGE SCALE GENOMIC DNA]</scope>
    <source>
        <strain evidence="3 4">SF2.1</strain>
    </source>
</reference>
<proteinExistence type="predicted"/>
<feature type="chain" id="PRO_5001586017" evidence="2">
    <location>
        <begin position="32"/>
        <end position="120"/>
    </location>
</feature>
<protein>
    <submittedName>
        <fullName evidence="3">Uncharacterized protein</fullName>
    </submittedName>
</protein>
<organism evidence="3 4">
    <name type="scientific">Asaia bogorensis</name>
    <dbReference type="NCBI Taxonomy" id="91915"/>
    <lineage>
        <taxon>Bacteria</taxon>
        <taxon>Pseudomonadati</taxon>
        <taxon>Pseudomonadota</taxon>
        <taxon>Alphaproteobacteria</taxon>
        <taxon>Acetobacterales</taxon>
        <taxon>Acetobacteraceae</taxon>
        <taxon>Asaia</taxon>
    </lineage>
</organism>
<dbReference type="RefSeq" id="WP_023977991.1">
    <property type="nucleotide sequence ID" value="NZ_CBLX010000025.1"/>
</dbReference>
<comment type="caution">
    <text evidence="3">The sequence shown here is derived from an EMBL/GenBank/DDBJ whole genome shotgun (WGS) entry which is preliminary data.</text>
</comment>
<gene>
    <name evidence="3" type="ORF">ASAP_3002</name>
</gene>
<keyword evidence="2" id="KW-0732">Signal</keyword>
<keyword evidence="1" id="KW-0175">Coiled coil</keyword>
<evidence type="ECO:0000256" key="2">
    <source>
        <dbReference type="SAM" id="SignalP"/>
    </source>
</evidence>
<dbReference type="EMBL" id="CBLX010000025">
    <property type="protein sequence ID" value="CDG41047.1"/>
    <property type="molecule type" value="Genomic_DNA"/>
</dbReference>
<dbReference type="Proteomes" id="UP000027583">
    <property type="component" value="Unassembled WGS sequence"/>
</dbReference>
<dbReference type="AlphaFoldDB" id="A0A060QM77"/>